<organism evidence="1 2">
    <name type="scientific">Kickxella alabastrina</name>
    <dbReference type="NCBI Taxonomy" id="61397"/>
    <lineage>
        <taxon>Eukaryota</taxon>
        <taxon>Fungi</taxon>
        <taxon>Fungi incertae sedis</taxon>
        <taxon>Zoopagomycota</taxon>
        <taxon>Kickxellomycotina</taxon>
        <taxon>Kickxellomycetes</taxon>
        <taxon>Kickxellales</taxon>
        <taxon>Kickxellaceae</taxon>
        <taxon>Kickxella</taxon>
    </lineage>
</organism>
<name>A0ACC1IAX8_9FUNG</name>
<gene>
    <name evidence="1" type="ORF">LPJ66_006960</name>
</gene>
<dbReference type="Proteomes" id="UP001150581">
    <property type="component" value="Unassembled WGS sequence"/>
</dbReference>
<dbReference type="EMBL" id="JANBPG010001171">
    <property type="protein sequence ID" value="KAJ1891368.1"/>
    <property type="molecule type" value="Genomic_DNA"/>
</dbReference>
<proteinExistence type="predicted"/>
<evidence type="ECO:0000313" key="1">
    <source>
        <dbReference type="EMBL" id="KAJ1891368.1"/>
    </source>
</evidence>
<keyword evidence="2" id="KW-1185">Reference proteome</keyword>
<comment type="caution">
    <text evidence="1">The sequence shown here is derived from an EMBL/GenBank/DDBJ whole genome shotgun (WGS) entry which is preliminary data.</text>
</comment>
<reference evidence="1" key="1">
    <citation type="submission" date="2022-07" db="EMBL/GenBank/DDBJ databases">
        <title>Phylogenomic reconstructions and comparative analyses of Kickxellomycotina fungi.</title>
        <authorList>
            <person name="Reynolds N.K."/>
            <person name="Stajich J.E."/>
            <person name="Barry K."/>
            <person name="Grigoriev I.V."/>
            <person name="Crous P."/>
            <person name="Smith M.E."/>
        </authorList>
    </citation>
    <scope>NUCLEOTIDE SEQUENCE</scope>
    <source>
        <strain evidence="1">Benny 63K</strain>
    </source>
</reference>
<protein>
    <submittedName>
        <fullName evidence="1">Uncharacterized protein</fullName>
    </submittedName>
</protein>
<sequence length="468" mass="50287">MPSVHSLDLSNAGAEDGFSEYEDMSATYAPTGETTVKVGFNVLNTIIGSGIVCLPYALHNAGFVFGLIMLGVIAALSQFSLYALVVAGKRTNTAHFSSLTQVALGQPGYHFLNYSMVIDMVGTVVLYLMLVGDLVSALAKIYLPVVVSRSSVIMVISLIFVLPMLFFRNTGPLARLSIVSILCLPYIILAVAFRAPLYAGKKAMDFSLFGPRILPAMGVLAFTYSSCHAAFPNYLGLKDRSVKSWLRASSSASVGAGLISMAFAVTGFLAFGSKAEANVLNNFPPSDNYINLGRLLFAVTLILTTPMAFYPIRDTVTEMFHIDPERHGVSRVPESICTVVIFVACALAAAVFTDLGLAYELIGALSSSVVNFLLPSLIYIWAGTDVTLVAIIRRYGRISTTANASAADDAYDGQGNLNSQGEMPLLMRHKIKDPLGAQEIGLWLMAWVVAGFGMWVMVLGTYNIGRDL</sequence>
<accession>A0ACC1IAX8</accession>
<evidence type="ECO:0000313" key="2">
    <source>
        <dbReference type="Proteomes" id="UP001150581"/>
    </source>
</evidence>